<dbReference type="PROSITE" id="PS51005">
    <property type="entry name" value="NAC"/>
    <property type="match status" value="1"/>
</dbReference>
<dbReference type="EMBL" id="CACVBM020000022">
    <property type="protein sequence ID" value="CAA7013103.1"/>
    <property type="molecule type" value="Genomic_DNA"/>
</dbReference>
<dbReference type="Pfam" id="PF02365">
    <property type="entry name" value="NAM"/>
    <property type="match status" value="1"/>
</dbReference>
<dbReference type="SUPFAM" id="SSF101941">
    <property type="entry name" value="NAC domain"/>
    <property type="match status" value="1"/>
</dbReference>
<dbReference type="InterPro" id="IPR003441">
    <property type="entry name" value="NAC-dom"/>
</dbReference>
<proteinExistence type="predicted"/>
<comment type="caution">
    <text evidence="7">The sequence shown here is derived from an EMBL/GenBank/DDBJ whole genome shotgun (WGS) entry which is preliminary data.</text>
</comment>
<accession>A0A6D2HE27</accession>
<dbReference type="Proteomes" id="UP000467841">
    <property type="component" value="Unassembled WGS sequence"/>
</dbReference>
<evidence type="ECO:0000256" key="1">
    <source>
        <dbReference type="ARBA" id="ARBA00023015"/>
    </source>
</evidence>
<dbReference type="OrthoDB" id="1114102at2759"/>
<evidence type="ECO:0000259" key="6">
    <source>
        <dbReference type="PROSITE" id="PS51005"/>
    </source>
</evidence>
<gene>
    <name evidence="7" type="ORF">MERR_LOCUS337</name>
</gene>
<name>A0A6D2HE27_9BRAS</name>
<evidence type="ECO:0000256" key="3">
    <source>
        <dbReference type="ARBA" id="ARBA00023163"/>
    </source>
</evidence>
<keyword evidence="4" id="KW-0539">Nucleus</keyword>
<keyword evidence="8" id="KW-1185">Reference proteome</keyword>
<dbReference type="PANTHER" id="PTHR31719:SF43">
    <property type="entry name" value="NAC TRANSCRIPTION FACTOR 56"/>
    <property type="match status" value="1"/>
</dbReference>
<dbReference type="Gene3D" id="2.170.150.80">
    <property type="entry name" value="NAC domain"/>
    <property type="match status" value="1"/>
</dbReference>
<keyword evidence="2" id="KW-0238">DNA-binding</keyword>
<evidence type="ECO:0000256" key="2">
    <source>
        <dbReference type="ARBA" id="ARBA00023125"/>
    </source>
</evidence>
<reference evidence="7" key="1">
    <citation type="submission" date="2020-01" db="EMBL/GenBank/DDBJ databases">
        <authorList>
            <person name="Mishra B."/>
        </authorList>
    </citation>
    <scope>NUCLEOTIDE SEQUENCE [LARGE SCALE GENOMIC DNA]</scope>
</reference>
<protein>
    <recommendedName>
        <fullName evidence="6">NAC domain-containing protein</fullName>
    </recommendedName>
</protein>
<keyword evidence="1" id="KW-0805">Transcription regulation</keyword>
<organism evidence="7 8">
    <name type="scientific">Microthlaspi erraticum</name>
    <dbReference type="NCBI Taxonomy" id="1685480"/>
    <lineage>
        <taxon>Eukaryota</taxon>
        <taxon>Viridiplantae</taxon>
        <taxon>Streptophyta</taxon>
        <taxon>Embryophyta</taxon>
        <taxon>Tracheophyta</taxon>
        <taxon>Spermatophyta</taxon>
        <taxon>Magnoliopsida</taxon>
        <taxon>eudicotyledons</taxon>
        <taxon>Gunneridae</taxon>
        <taxon>Pentapetalae</taxon>
        <taxon>rosids</taxon>
        <taxon>malvids</taxon>
        <taxon>Brassicales</taxon>
        <taxon>Brassicaceae</taxon>
        <taxon>Coluteocarpeae</taxon>
        <taxon>Microthlaspi</taxon>
    </lineage>
</organism>
<dbReference type="PANTHER" id="PTHR31719">
    <property type="entry name" value="NAC TRANSCRIPTION FACTOR 56"/>
    <property type="match status" value="1"/>
</dbReference>
<keyword evidence="3" id="KW-0804">Transcription</keyword>
<evidence type="ECO:0000313" key="7">
    <source>
        <dbReference type="EMBL" id="CAA7013103.1"/>
    </source>
</evidence>
<feature type="region of interest" description="Disordered" evidence="5">
    <location>
        <begin position="76"/>
        <end position="96"/>
    </location>
</feature>
<dbReference type="GO" id="GO:0006355">
    <property type="term" value="P:regulation of DNA-templated transcription"/>
    <property type="evidence" value="ECO:0007669"/>
    <property type="project" value="InterPro"/>
</dbReference>
<sequence>MTMKVTRRSQIPGSRFSPTNVELVNILSRRIERKKRPSFITDIQNLYEKEPWLLQHVRHHRFKKNEWFYFVKRKKPPGTKKPDSKRPSRKVVGSGRWKTTGSLTQINDKQGAKVGFMQNITFKAYSETEKDGITTGWVMHEFLLDKPGFQEVVLCRIRFHPGKDNNAQYAPRLEPTIIGQPQPSLEDSWTLVKYNKNDDATGEDVEFFDVPVETQPGMDHWFGPCSVEVVSLDSDPTQKNQDLEKKHHSQVVVTYSVQPYDPYLGQNNESTAFMETQEKENVAAQDDVPLMMNQTMEEQDTDVSMNQCVDDEEPHGGIVDSLSYNYLTEQSLGDSFYKEMDSDMSNFGDEEWVKLLGENTPEEEAELRAALEKCKTPLSLINYFCPNN</sequence>
<evidence type="ECO:0000313" key="8">
    <source>
        <dbReference type="Proteomes" id="UP000467841"/>
    </source>
</evidence>
<dbReference type="InterPro" id="IPR036093">
    <property type="entry name" value="NAC_dom_sf"/>
</dbReference>
<feature type="domain" description="NAC" evidence="6">
    <location>
        <begin position="10"/>
        <end position="160"/>
    </location>
</feature>
<evidence type="ECO:0000256" key="4">
    <source>
        <dbReference type="ARBA" id="ARBA00023242"/>
    </source>
</evidence>
<dbReference type="AlphaFoldDB" id="A0A6D2HE27"/>
<evidence type="ECO:0000256" key="5">
    <source>
        <dbReference type="SAM" id="MobiDB-lite"/>
    </source>
</evidence>
<dbReference type="GO" id="GO:0003677">
    <property type="term" value="F:DNA binding"/>
    <property type="evidence" value="ECO:0007669"/>
    <property type="project" value="UniProtKB-KW"/>
</dbReference>